<dbReference type="GO" id="GO:0043952">
    <property type="term" value="P:protein transport by the Sec complex"/>
    <property type="evidence" value="ECO:0007669"/>
    <property type="project" value="UniProtKB-UniRule"/>
</dbReference>
<sequence>MGNDQKRSMQQTGVTAGFDSFMGRIRRFISETMAELGRCTWPNRQQLFESTVLVVVAIAILALFVAGVDEVARIVIRLVTVGKF</sequence>
<dbReference type="GO" id="GO:0006605">
    <property type="term" value="P:protein targeting"/>
    <property type="evidence" value="ECO:0007669"/>
    <property type="project" value="UniProtKB-UniRule"/>
</dbReference>
<gene>
    <name evidence="9" type="primary">secE</name>
    <name evidence="10" type="ORF">C8D82_12642</name>
</gene>
<dbReference type="GO" id="GO:0008320">
    <property type="term" value="F:protein transmembrane transporter activity"/>
    <property type="evidence" value="ECO:0007669"/>
    <property type="project" value="UniProtKB-UniRule"/>
</dbReference>
<proteinExistence type="inferred from homology"/>
<dbReference type="GO" id="GO:0009306">
    <property type="term" value="P:protein secretion"/>
    <property type="evidence" value="ECO:0007669"/>
    <property type="project" value="UniProtKB-UniRule"/>
</dbReference>
<protein>
    <recommendedName>
        <fullName evidence="9">Protein translocase subunit SecE</fullName>
    </recommendedName>
</protein>
<organism evidence="10 11">
    <name type="scientific">Victivallis vadensis</name>
    <dbReference type="NCBI Taxonomy" id="172901"/>
    <lineage>
        <taxon>Bacteria</taxon>
        <taxon>Pseudomonadati</taxon>
        <taxon>Lentisphaerota</taxon>
        <taxon>Lentisphaeria</taxon>
        <taxon>Victivallales</taxon>
        <taxon>Victivallaceae</taxon>
        <taxon>Victivallis</taxon>
    </lineage>
</organism>
<dbReference type="PANTHER" id="PTHR33910">
    <property type="entry name" value="PROTEIN TRANSLOCASE SUBUNIT SECE"/>
    <property type="match status" value="1"/>
</dbReference>
<evidence type="ECO:0000256" key="1">
    <source>
        <dbReference type="ARBA" id="ARBA00004370"/>
    </source>
</evidence>
<comment type="subunit">
    <text evidence="9">Component of the Sec protein translocase complex. Heterotrimer consisting of SecY, SecE and SecG subunits. The heterotrimers can form oligomers, although 1 heterotrimer is thought to be able to translocate proteins. Interacts with the ribosome. Interacts with SecDF, and other proteins may be involved. Interacts with SecA.</text>
</comment>
<dbReference type="AlphaFoldDB" id="A0A2U1APZ8"/>
<dbReference type="InterPro" id="IPR038379">
    <property type="entry name" value="SecE_sf"/>
</dbReference>
<dbReference type="EMBL" id="QEKH01000026">
    <property type="protein sequence ID" value="PVY38448.1"/>
    <property type="molecule type" value="Genomic_DNA"/>
</dbReference>
<dbReference type="Proteomes" id="UP000245959">
    <property type="component" value="Unassembled WGS sequence"/>
</dbReference>
<dbReference type="RefSeq" id="WP_206212513.1">
    <property type="nucleotide sequence ID" value="NZ_CAJKCJ010000087.1"/>
</dbReference>
<keyword evidence="8 9" id="KW-0472">Membrane</keyword>
<evidence type="ECO:0000313" key="11">
    <source>
        <dbReference type="Proteomes" id="UP000245959"/>
    </source>
</evidence>
<evidence type="ECO:0000313" key="10">
    <source>
        <dbReference type="EMBL" id="PVY38448.1"/>
    </source>
</evidence>
<comment type="similarity">
    <text evidence="9">Belongs to the SecE/SEC61-gamma family.</text>
</comment>
<accession>A0A2U1APZ8</accession>
<keyword evidence="2 9" id="KW-0813">Transport</keyword>
<evidence type="ECO:0000256" key="7">
    <source>
        <dbReference type="ARBA" id="ARBA00023010"/>
    </source>
</evidence>
<dbReference type="NCBIfam" id="TIGR00964">
    <property type="entry name" value="secE_bact"/>
    <property type="match status" value="1"/>
</dbReference>
<dbReference type="GeneID" id="78296355"/>
<evidence type="ECO:0000256" key="3">
    <source>
        <dbReference type="ARBA" id="ARBA00022475"/>
    </source>
</evidence>
<evidence type="ECO:0000256" key="6">
    <source>
        <dbReference type="ARBA" id="ARBA00022989"/>
    </source>
</evidence>
<keyword evidence="5 9" id="KW-0653">Protein transport</keyword>
<reference evidence="10 11" key="1">
    <citation type="submission" date="2018-04" db="EMBL/GenBank/DDBJ databases">
        <title>Genomic Encyclopedia of Type Strains, Phase IV (KMG-IV): sequencing the most valuable type-strain genomes for metagenomic binning, comparative biology and taxonomic classification.</title>
        <authorList>
            <person name="Goeker M."/>
        </authorList>
    </citation>
    <scope>NUCLEOTIDE SEQUENCE [LARGE SCALE GENOMIC DNA]</scope>
    <source>
        <strain evidence="10 11">DSM 14823</strain>
    </source>
</reference>
<evidence type="ECO:0000256" key="9">
    <source>
        <dbReference type="HAMAP-Rule" id="MF_00422"/>
    </source>
</evidence>
<keyword evidence="6 9" id="KW-1133">Transmembrane helix</keyword>
<feature type="transmembrane region" description="Helical" evidence="9">
    <location>
        <begin position="47"/>
        <end position="68"/>
    </location>
</feature>
<comment type="caution">
    <text evidence="10">The sequence shown here is derived from an EMBL/GenBank/DDBJ whole genome shotgun (WGS) entry which is preliminary data.</text>
</comment>
<dbReference type="HAMAP" id="MF_00422">
    <property type="entry name" value="SecE"/>
    <property type="match status" value="1"/>
</dbReference>
<dbReference type="GO" id="GO:0065002">
    <property type="term" value="P:intracellular protein transmembrane transport"/>
    <property type="evidence" value="ECO:0007669"/>
    <property type="project" value="UniProtKB-UniRule"/>
</dbReference>
<dbReference type="PANTHER" id="PTHR33910:SF1">
    <property type="entry name" value="PROTEIN TRANSLOCASE SUBUNIT SECE"/>
    <property type="match status" value="1"/>
</dbReference>
<dbReference type="GO" id="GO:0005886">
    <property type="term" value="C:plasma membrane"/>
    <property type="evidence" value="ECO:0007669"/>
    <property type="project" value="UniProtKB-SubCell"/>
</dbReference>
<keyword evidence="3 9" id="KW-1003">Cell membrane</keyword>
<keyword evidence="4 9" id="KW-0812">Transmembrane</keyword>
<comment type="function">
    <text evidence="9">Essential subunit of the Sec protein translocation channel SecYEG. Clamps together the 2 halves of SecY. May contact the channel plug during translocation.</text>
</comment>
<comment type="subcellular location">
    <subcellularLocation>
        <location evidence="9">Cell membrane</location>
        <topology evidence="9">Single-pass membrane protein</topology>
    </subcellularLocation>
    <subcellularLocation>
        <location evidence="1">Membrane</location>
    </subcellularLocation>
</comment>
<evidence type="ECO:0000256" key="5">
    <source>
        <dbReference type="ARBA" id="ARBA00022927"/>
    </source>
</evidence>
<dbReference type="Pfam" id="PF00584">
    <property type="entry name" value="SecE"/>
    <property type="match status" value="1"/>
</dbReference>
<dbReference type="InterPro" id="IPR001901">
    <property type="entry name" value="Translocase_SecE/Sec61-g"/>
</dbReference>
<evidence type="ECO:0000256" key="2">
    <source>
        <dbReference type="ARBA" id="ARBA00022448"/>
    </source>
</evidence>
<dbReference type="InterPro" id="IPR005807">
    <property type="entry name" value="SecE_bac"/>
</dbReference>
<keyword evidence="11" id="KW-1185">Reference proteome</keyword>
<dbReference type="Gene3D" id="1.20.5.1030">
    <property type="entry name" value="Preprotein translocase secy subunit"/>
    <property type="match status" value="1"/>
</dbReference>
<evidence type="ECO:0000256" key="8">
    <source>
        <dbReference type="ARBA" id="ARBA00023136"/>
    </source>
</evidence>
<name>A0A2U1APZ8_9BACT</name>
<dbReference type="PROSITE" id="PS01067">
    <property type="entry name" value="SECE_SEC61G"/>
    <property type="match status" value="1"/>
</dbReference>
<keyword evidence="7 9" id="KW-0811">Translocation</keyword>
<evidence type="ECO:0000256" key="4">
    <source>
        <dbReference type="ARBA" id="ARBA00022692"/>
    </source>
</evidence>